<reference evidence="2 3" key="1">
    <citation type="submission" date="2015-01" db="EMBL/GenBank/DDBJ databases">
        <title>The Genome Sequence of Cladophialophora immunda CBS83496.</title>
        <authorList>
            <consortium name="The Broad Institute Genomics Platform"/>
            <person name="Cuomo C."/>
            <person name="de Hoog S."/>
            <person name="Gorbushina A."/>
            <person name="Stielow B."/>
            <person name="Teixiera M."/>
            <person name="Abouelleil A."/>
            <person name="Chapman S.B."/>
            <person name="Priest M."/>
            <person name="Young S.K."/>
            <person name="Wortman J."/>
            <person name="Nusbaum C."/>
            <person name="Birren B."/>
        </authorList>
    </citation>
    <scope>NUCLEOTIDE SEQUENCE [LARGE SCALE GENOMIC DNA]</scope>
    <source>
        <strain evidence="2 3">CBS 83496</strain>
    </source>
</reference>
<feature type="compositionally biased region" description="Polar residues" evidence="1">
    <location>
        <begin position="7"/>
        <end position="23"/>
    </location>
</feature>
<dbReference type="EMBL" id="KN847040">
    <property type="protein sequence ID" value="KIW35154.1"/>
    <property type="molecule type" value="Genomic_DNA"/>
</dbReference>
<sequence>MHRPMLTFSSQRRQAVNDLTNPNFAAHDPASSAAPARPDPDAREHLHAAQRADVLAAPRGAAGRVLRAAARGSAGAGAVRVRGHHGPGRRVAGAAVPLADGGGHGDRPDGGQDPDDDVRGDADGQRHAACVAGRGRAGPRRRPGHLGHLLPLDLPAPAQDLHPLLGLLAPLGRGPPHRDLQDQHPAAAVAGRQRHVAPRPARLVGRRGEPLGRHGRLVLPCGRHDGVERTELLGQ</sequence>
<evidence type="ECO:0000256" key="1">
    <source>
        <dbReference type="SAM" id="MobiDB-lite"/>
    </source>
</evidence>
<dbReference type="RefSeq" id="XP_016255370.1">
    <property type="nucleotide sequence ID" value="XM_016388442.1"/>
</dbReference>
<dbReference type="GeneID" id="27341063"/>
<dbReference type="HOGENOM" id="CLU_1180100_0_0_1"/>
<accession>A0A0D2DHB9</accession>
<dbReference type="Proteomes" id="UP000054466">
    <property type="component" value="Unassembled WGS sequence"/>
</dbReference>
<keyword evidence="3" id="KW-1185">Reference proteome</keyword>
<organism evidence="2 3">
    <name type="scientific">Cladophialophora immunda</name>
    <dbReference type="NCBI Taxonomy" id="569365"/>
    <lineage>
        <taxon>Eukaryota</taxon>
        <taxon>Fungi</taxon>
        <taxon>Dikarya</taxon>
        <taxon>Ascomycota</taxon>
        <taxon>Pezizomycotina</taxon>
        <taxon>Eurotiomycetes</taxon>
        <taxon>Chaetothyriomycetidae</taxon>
        <taxon>Chaetothyriales</taxon>
        <taxon>Herpotrichiellaceae</taxon>
        <taxon>Cladophialophora</taxon>
    </lineage>
</organism>
<feature type="region of interest" description="Disordered" evidence="1">
    <location>
        <begin position="1"/>
        <end position="50"/>
    </location>
</feature>
<name>A0A0D2DHB9_9EURO</name>
<proteinExistence type="predicted"/>
<feature type="compositionally biased region" description="Low complexity" evidence="1">
    <location>
        <begin position="25"/>
        <end position="36"/>
    </location>
</feature>
<evidence type="ECO:0000313" key="3">
    <source>
        <dbReference type="Proteomes" id="UP000054466"/>
    </source>
</evidence>
<evidence type="ECO:0000313" key="2">
    <source>
        <dbReference type="EMBL" id="KIW35154.1"/>
    </source>
</evidence>
<feature type="compositionally biased region" description="Low complexity" evidence="1">
    <location>
        <begin position="89"/>
        <end position="99"/>
    </location>
</feature>
<dbReference type="AlphaFoldDB" id="A0A0D2DHB9"/>
<dbReference type="VEuPathDB" id="FungiDB:PV07_01869"/>
<feature type="region of interest" description="Disordered" evidence="1">
    <location>
        <begin position="72"/>
        <end position="126"/>
    </location>
</feature>
<feature type="compositionally biased region" description="Basic and acidic residues" evidence="1">
    <location>
        <begin position="117"/>
        <end position="126"/>
    </location>
</feature>
<gene>
    <name evidence="2" type="ORF">PV07_01869</name>
</gene>
<protein>
    <submittedName>
        <fullName evidence="2">Uncharacterized protein</fullName>
    </submittedName>
</protein>
<feature type="compositionally biased region" description="Basic and acidic residues" evidence="1">
    <location>
        <begin position="38"/>
        <end position="47"/>
    </location>
</feature>